<feature type="domain" description="eCIS core" evidence="3">
    <location>
        <begin position="50"/>
        <end position="126"/>
    </location>
</feature>
<feature type="compositionally biased region" description="Basic and acidic residues" evidence="2">
    <location>
        <begin position="231"/>
        <end position="241"/>
    </location>
</feature>
<feature type="compositionally biased region" description="Basic and acidic residues" evidence="2">
    <location>
        <begin position="346"/>
        <end position="357"/>
    </location>
</feature>
<feature type="compositionally biased region" description="Polar residues" evidence="2">
    <location>
        <begin position="595"/>
        <end position="606"/>
    </location>
</feature>
<dbReference type="RefSeq" id="WP_311759086.1">
    <property type="nucleotide sequence ID" value="NZ_JAVRQI010000006.1"/>
</dbReference>
<keyword evidence="5" id="KW-1185">Reference proteome</keyword>
<feature type="compositionally biased region" description="Low complexity" evidence="2">
    <location>
        <begin position="370"/>
        <end position="392"/>
    </location>
</feature>
<feature type="region of interest" description="Disordered" evidence="2">
    <location>
        <begin position="1"/>
        <end position="34"/>
    </location>
</feature>
<feature type="compositionally biased region" description="Basic and acidic residues" evidence="2">
    <location>
        <begin position="516"/>
        <end position="529"/>
    </location>
</feature>
<dbReference type="Pfam" id="PF13699">
    <property type="entry name" value="eCIS_core"/>
    <property type="match status" value="1"/>
</dbReference>
<feature type="compositionally biased region" description="Basic residues" evidence="2">
    <location>
        <begin position="1032"/>
        <end position="1051"/>
    </location>
</feature>
<evidence type="ECO:0000313" key="4">
    <source>
        <dbReference type="EMBL" id="MDT1061986.1"/>
    </source>
</evidence>
<feature type="compositionally biased region" description="Polar residues" evidence="2">
    <location>
        <begin position="1"/>
        <end position="21"/>
    </location>
</feature>
<evidence type="ECO:0000256" key="2">
    <source>
        <dbReference type="SAM" id="MobiDB-lite"/>
    </source>
</evidence>
<dbReference type="PROSITE" id="PS50096">
    <property type="entry name" value="IQ"/>
    <property type="match status" value="1"/>
</dbReference>
<feature type="compositionally biased region" description="Basic and acidic residues" evidence="2">
    <location>
        <begin position="301"/>
        <end position="313"/>
    </location>
</feature>
<feature type="region of interest" description="Disordered" evidence="2">
    <location>
        <begin position="1198"/>
        <end position="1223"/>
    </location>
</feature>
<accession>A0ABU3ECZ2</accession>
<feature type="region of interest" description="Disordered" evidence="2">
    <location>
        <begin position="221"/>
        <end position="615"/>
    </location>
</feature>
<feature type="compositionally biased region" description="Low complexity" evidence="2">
    <location>
        <begin position="492"/>
        <end position="503"/>
    </location>
</feature>
<organism evidence="4 5">
    <name type="scientific">Paracoccus broussonetiae</name>
    <dbReference type="NCBI Taxonomy" id="3075834"/>
    <lineage>
        <taxon>Bacteria</taxon>
        <taxon>Pseudomonadati</taxon>
        <taxon>Pseudomonadota</taxon>
        <taxon>Alphaproteobacteria</taxon>
        <taxon>Rhodobacterales</taxon>
        <taxon>Paracoccaceae</taxon>
        <taxon>Paracoccus</taxon>
    </lineage>
</organism>
<reference evidence="5" key="1">
    <citation type="submission" date="2023-07" db="EMBL/GenBank/DDBJ databases">
        <title>Characterization of two Paracoccaceae strains isolated from Phycosphere and proposal of Xinfangfangia lacusdiani sp. nov.</title>
        <authorList>
            <person name="Deng Y."/>
            <person name="Zhang Y.Q."/>
        </authorList>
    </citation>
    <scope>NUCLEOTIDE SEQUENCE [LARGE SCALE GENOMIC DNA]</scope>
    <source>
        <strain evidence="5">CPCC 101403</strain>
    </source>
</reference>
<feature type="compositionally biased region" description="Gly residues" evidence="2">
    <location>
        <begin position="321"/>
        <end position="334"/>
    </location>
</feature>
<feature type="compositionally biased region" description="Low complexity" evidence="2">
    <location>
        <begin position="277"/>
        <end position="289"/>
    </location>
</feature>
<evidence type="ECO:0000256" key="1">
    <source>
        <dbReference type="SAM" id="Coils"/>
    </source>
</evidence>
<feature type="compositionally biased region" description="Basic and acidic residues" evidence="2">
    <location>
        <begin position="1052"/>
        <end position="1119"/>
    </location>
</feature>
<sequence length="1465" mass="153444">MKSAQSAQMQKATSAESSGGSRMQAGPAQLPETATPVLTGLQRGLTGGAPLPMGLRSRMEAGYGTSLADVRVHTGAEAVHATGTLRAEALTSGNHIAFAPGRYRPGSASGDGLIAHELAHVIQQRHSGGGGAVQARSQVSNPGEAAEVSADRAAATVLSGGRAQVGAAGQSLRGQIMRRALPGTASLSLSPAMTLAPSRPGAVAPGAGSVLTPAMTAQVSAAGGQVTGLQRPDKDKTKAKGDAATPATASATAKAPDDAQTARGENAAEAAPDPSVAVAGATAGAGEAAPDAKKKKKRDGKGRGKKGEGEAAKGEGAAAMAGGGGGPVARGGGGGRRKRFGQNLGDRGEPAADEARQRLTTRAQSLRVNEGAGSRIGAARAAAEPAPTAAEADGQRQQAGTLAEATITSPDAAGAAQRAQSALASVAPTTIEELDNFAGPGGAGTRDQLAQSIAADAGQQAAPVRDSMSQVGTPPMGAEPPAAVPQPEPMGAPGSADPALAAAAPPPVPEESLDASEFKEDADQALSEHDVDDATLTRADEGPLHAIGEDKKELNENVDGASTEARMTESGATAEAQGGLTATEGESVGAMTGQRHASQGAVSAEQTGTRGGEETGHRTLAEQISGIYATAEGQVNDKLASLQNDAVQSFRERQGQRLEAFAAGVRAELDAFKSRRYRGLRGLYYRGRDWVLSINSLSEVKALYDRNRSAYIADIDALLVEIKDGIQKTIDGCKTTLAEAKASIDQLVSDNHGKLDTDAQAALERARNQFAAMEQRIETTRRSALAALDRERDRAIREMDAKLAEIQAENAGLVDRIAAAIKALAELLGKFMRLLARVTRMGIGAFLSAAGSQAKEGVRNNLWDSLKEAFKEWFFNKVPGLQLLMNLPPNWVEMLTTLASSMIGLITENLPLMLPAIGVAAMTWMATQLALKLIPGAGAIMAVIDAIKAAWALVQSLFSAASAFFEFVMQVAAPGNGAAAFARALAHGIVAAVDMVLTFLGIDALIGRIIGAIARPFKGIIARIQQRFRAFMSRRRQRSERRRGGDKRRRRRDDGDDRGGNANDRRRARAQADRDRHESDRRKRDRERSEDPRKKRETDAERRRKREEDEARRRRERRDEAVRAIGPPLGSLLSKGVSRLRLGVQLGLWRLRHRLRKLSLEDSRVVAGNSDDVTVRQVLRDNPEAVRRMVHDIGKRRFQQSKGRVGAGGPPHSVPAGGQPEDLGASLDMRPVVPGKPGRLQGKAPIPIQVGGTAVGAHQQPGLLGSDAARRNIFIDDIGRYPEIGEALTKAGMSGPQAAEALMAAAKPGGPGAQAPLFALLFGREVLQSSNASATSPLALHLMQQGVAPATLFGNKASPSVAANLFPAEKLNPELGSTGWQPGGNIFPPSMLKAAEAGRNADTVATGGSLNLNTVPGQLGQAYMMREIEMVYLAVRNMEFSDTAGLQREIERLFDMISKSQVIQP</sequence>
<feature type="compositionally biased region" description="Polar residues" evidence="2">
    <location>
        <begin position="358"/>
        <end position="367"/>
    </location>
</feature>
<feature type="coiled-coil region" evidence="1">
    <location>
        <begin position="756"/>
        <end position="816"/>
    </location>
</feature>
<protein>
    <submittedName>
        <fullName evidence="4">DUF4157 domain-containing protein</fullName>
    </submittedName>
</protein>
<feature type="compositionally biased region" description="Low complexity" evidence="2">
    <location>
        <begin position="412"/>
        <end position="427"/>
    </location>
</feature>
<gene>
    <name evidence="4" type="ORF">RM190_08975</name>
</gene>
<dbReference type="InterPro" id="IPR025295">
    <property type="entry name" value="eCIS_core_dom"/>
</dbReference>
<dbReference type="Proteomes" id="UP001251085">
    <property type="component" value="Unassembled WGS sequence"/>
</dbReference>
<proteinExistence type="predicted"/>
<dbReference type="EMBL" id="JAVRQI010000006">
    <property type="protein sequence ID" value="MDT1061986.1"/>
    <property type="molecule type" value="Genomic_DNA"/>
</dbReference>
<name>A0ABU3ECZ2_9RHOB</name>
<feature type="compositionally biased region" description="Basic and acidic residues" evidence="2">
    <location>
        <begin position="538"/>
        <end position="555"/>
    </location>
</feature>
<feature type="region of interest" description="Disordered" evidence="2">
    <location>
        <begin position="1032"/>
        <end position="1119"/>
    </location>
</feature>
<evidence type="ECO:0000259" key="3">
    <source>
        <dbReference type="Pfam" id="PF13699"/>
    </source>
</evidence>
<comment type="caution">
    <text evidence="4">The sequence shown here is derived from an EMBL/GenBank/DDBJ whole genome shotgun (WGS) entry which is preliminary data.</text>
</comment>
<evidence type="ECO:0000313" key="5">
    <source>
        <dbReference type="Proteomes" id="UP001251085"/>
    </source>
</evidence>
<feature type="compositionally biased region" description="Low complexity" evidence="2">
    <location>
        <begin position="242"/>
        <end position="254"/>
    </location>
</feature>
<keyword evidence="1" id="KW-0175">Coiled coil</keyword>